<accession>D7FWN8</accession>
<dbReference type="InterPro" id="IPR023198">
    <property type="entry name" value="PGP-like_dom2"/>
</dbReference>
<dbReference type="SFLD" id="SFLDG01129">
    <property type="entry name" value="C1.5:_HAD__Beta-PGM__Phosphata"/>
    <property type="match status" value="1"/>
</dbReference>
<dbReference type="SUPFAM" id="SSF56784">
    <property type="entry name" value="HAD-like"/>
    <property type="match status" value="1"/>
</dbReference>
<name>D7FWN8_ECTSI</name>
<dbReference type="InterPro" id="IPR036412">
    <property type="entry name" value="HAD-like_sf"/>
</dbReference>
<dbReference type="InterPro" id="IPR023214">
    <property type="entry name" value="HAD_sf"/>
</dbReference>
<dbReference type="AlphaFoldDB" id="D7FWN8"/>
<dbReference type="Pfam" id="PF00702">
    <property type="entry name" value="Hydrolase"/>
    <property type="match status" value="1"/>
</dbReference>
<proteinExistence type="predicted"/>
<dbReference type="Proteomes" id="UP000002630">
    <property type="component" value="Linkage Group LG16"/>
</dbReference>
<feature type="chain" id="PRO_5003095551" evidence="1">
    <location>
        <begin position="20"/>
        <end position="301"/>
    </location>
</feature>
<dbReference type="InterPro" id="IPR006439">
    <property type="entry name" value="HAD-SF_hydro_IA"/>
</dbReference>
<dbReference type="EMBL" id="FN648497">
    <property type="protein sequence ID" value="CBJ32126.1"/>
    <property type="molecule type" value="Genomic_DNA"/>
</dbReference>
<dbReference type="SFLD" id="SFLDS00003">
    <property type="entry name" value="Haloacid_Dehalogenase"/>
    <property type="match status" value="1"/>
</dbReference>
<keyword evidence="3" id="KW-1185">Reference proteome</keyword>
<reference evidence="2 3" key="1">
    <citation type="journal article" date="2010" name="Nature">
        <title>The Ectocarpus genome and the independent evolution of multicellularity in brown algae.</title>
        <authorList>
            <person name="Cock J.M."/>
            <person name="Sterck L."/>
            <person name="Rouze P."/>
            <person name="Scornet D."/>
            <person name="Allen A.E."/>
            <person name="Amoutzias G."/>
            <person name="Anthouard V."/>
            <person name="Artiguenave F."/>
            <person name="Aury J.M."/>
            <person name="Badger J.H."/>
            <person name="Beszteri B."/>
            <person name="Billiau K."/>
            <person name="Bonnet E."/>
            <person name="Bothwell J.H."/>
            <person name="Bowler C."/>
            <person name="Boyen C."/>
            <person name="Brownlee C."/>
            <person name="Carrano C.J."/>
            <person name="Charrier B."/>
            <person name="Cho G.Y."/>
            <person name="Coelho S.M."/>
            <person name="Collen J."/>
            <person name="Corre E."/>
            <person name="Da Silva C."/>
            <person name="Delage L."/>
            <person name="Delaroque N."/>
            <person name="Dittami S.M."/>
            <person name="Doulbeau S."/>
            <person name="Elias M."/>
            <person name="Farnham G."/>
            <person name="Gachon C.M."/>
            <person name="Gschloessl B."/>
            <person name="Heesch S."/>
            <person name="Jabbari K."/>
            <person name="Jubin C."/>
            <person name="Kawai H."/>
            <person name="Kimura K."/>
            <person name="Kloareg B."/>
            <person name="Kupper F.C."/>
            <person name="Lang D."/>
            <person name="Le Bail A."/>
            <person name="Leblanc C."/>
            <person name="Lerouge P."/>
            <person name="Lohr M."/>
            <person name="Lopez P.J."/>
            <person name="Martens C."/>
            <person name="Maumus F."/>
            <person name="Michel G."/>
            <person name="Miranda-Saavedra D."/>
            <person name="Morales J."/>
            <person name="Moreau H."/>
            <person name="Motomura T."/>
            <person name="Nagasato C."/>
            <person name="Napoli C.A."/>
            <person name="Nelson D.R."/>
            <person name="Nyvall-Collen P."/>
            <person name="Peters A.F."/>
            <person name="Pommier C."/>
            <person name="Potin P."/>
            <person name="Poulain J."/>
            <person name="Quesneville H."/>
            <person name="Read B."/>
            <person name="Rensing S.A."/>
            <person name="Ritter A."/>
            <person name="Rousvoal S."/>
            <person name="Samanta M."/>
            <person name="Samson G."/>
            <person name="Schroeder D.C."/>
            <person name="Segurens B."/>
            <person name="Strittmatter M."/>
            <person name="Tonon T."/>
            <person name="Tregear J.W."/>
            <person name="Valentin K."/>
            <person name="von Dassow P."/>
            <person name="Yamagishi T."/>
            <person name="Van de Peer Y."/>
            <person name="Wincker P."/>
        </authorList>
    </citation>
    <scope>NUCLEOTIDE SEQUENCE [LARGE SCALE GENOMIC DNA]</scope>
    <source>
        <strain evidence="3">Ec32 / CCAP1310/4</strain>
    </source>
</reference>
<dbReference type="Gene3D" id="1.10.150.240">
    <property type="entry name" value="Putative phosphatase, domain 2"/>
    <property type="match status" value="1"/>
</dbReference>
<feature type="signal peptide" evidence="1">
    <location>
        <begin position="1"/>
        <end position="19"/>
    </location>
</feature>
<organism evidence="2 3">
    <name type="scientific">Ectocarpus siliculosus</name>
    <name type="common">Brown alga</name>
    <name type="synonym">Conferva siliculosa</name>
    <dbReference type="NCBI Taxonomy" id="2880"/>
    <lineage>
        <taxon>Eukaryota</taxon>
        <taxon>Sar</taxon>
        <taxon>Stramenopiles</taxon>
        <taxon>Ochrophyta</taxon>
        <taxon>PX clade</taxon>
        <taxon>Phaeophyceae</taxon>
        <taxon>Ectocarpales</taxon>
        <taxon>Ectocarpaceae</taxon>
        <taxon>Ectocarpus</taxon>
    </lineage>
</organism>
<dbReference type="InterPro" id="IPR044999">
    <property type="entry name" value="CbbY-like"/>
</dbReference>
<evidence type="ECO:0000313" key="2">
    <source>
        <dbReference type="EMBL" id="CBJ32126.1"/>
    </source>
</evidence>
<evidence type="ECO:0000256" key="1">
    <source>
        <dbReference type="SAM" id="SignalP"/>
    </source>
</evidence>
<keyword evidence="1" id="KW-0732">Signal</keyword>
<dbReference type="PANTHER" id="PTHR42896:SF2">
    <property type="entry name" value="CBBY-LIKE PROTEIN"/>
    <property type="match status" value="1"/>
</dbReference>
<dbReference type="OMA" id="RFDLTFC"/>
<protein>
    <submittedName>
        <fullName evidence="2">Haloacid dehalogenase-like hydrolase family protein</fullName>
    </submittedName>
</protein>
<dbReference type="Gene3D" id="3.40.50.1000">
    <property type="entry name" value="HAD superfamily/HAD-like"/>
    <property type="match status" value="1"/>
</dbReference>
<dbReference type="InParanoid" id="D7FWN8"/>
<dbReference type="NCBIfam" id="TIGR01509">
    <property type="entry name" value="HAD-SF-IA-v3"/>
    <property type="match status" value="1"/>
</dbReference>
<gene>
    <name evidence="2" type="ORF">Esi_0309_0026</name>
</gene>
<dbReference type="EMBL" id="FN649741">
    <property type="protein sequence ID" value="CBJ32126.1"/>
    <property type="molecule type" value="Genomic_DNA"/>
</dbReference>
<dbReference type="OrthoDB" id="40579at2759"/>
<evidence type="ECO:0000313" key="3">
    <source>
        <dbReference type="Proteomes" id="UP000002630"/>
    </source>
</evidence>
<dbReference type="PANTHER" id="PTHR42896">
    <property type="entry name" value="XYLULOSE-1,5-BISPHOSPHATE (XUBP) PHOSPHATASE"/>
    <property type="match status" value="1"/>
</dbReference>
<sequence length="301" mass="32172">MLGLALAGVLAIICGKADGFASPIKMSHRWSGSTSPLEAVESSSTAGGQTEDLPQALIFDCDGVLADTERDGHRPAFNSAFKIKNLDCEWSVELYGKLLSVGGGKERMTAHWDEVGWPDCAKTADERSVLVKELHLLKTALFNQAVVDGEIPLRTGVIRLVDEAIYRKVPLAVCSTSNDKAVTNLVKTLMGKERLERMQIFAGDIVEKKKPNPDIYDLAKDTMGLDPARVVVIEDSHIGLTAAKAAGMNCLVTKSSYTGDEDFSAADQVTEELGEDGEASTSVTLATLGAILRERASAASS</sequence>
<dbReference type="GO" id="GO:0016787">
    <property type="term" value="F:hydrolase activity"/>
    <property type="evidence" value="ECO:0007669"/>
    <property type="project" value="UniProtKB-KW"/>
</dbReference>
<dbReference type="STRING" id="2880.D7FWN8"/>
<dbReference type="eggNOG" id="KOG2914">
    <property type="taxonomic scope" value="Eukaryota"/>
</dbReference>